<dbReference type="RefSeq" id="WP_282218114.1">
    <property type="nucleotide sequence ID" value="NZ_CP118246.1"/>
</dbReference>
<keyword evidence="1" id="KW-1133">Transmembrane helix</keyword>
<gene>
    <name evidence="2" type="ORF">PSQ19_13230</name>
</gene>
<proteinExistence type="predicted"/>
<feature type="transmembrane region" description="Helical" evidence="1">
    <location>
        <begin position="22"/>
        <end position="45"/>
    </location>
</feature>
<evidence type="ECO:0000313" key="3">
    <source>
        <dbReference type="Proteomes" id="UP001220530"/>
    </source>
</evidence>
<dbReference type="EMBL" id="CP118246">
    <property type="protein sequence ID" value="WDR01704.1"/>
    <property type="molecule type" value="Genomic_DNA"/>
</dbReference>
<reference evidence="2 3" key="1">
    <citation type="submission" date="2023-02" db="EMBL/GenBank/DDBJ databases">
        <title>Devosia algicola sp. nov., isolated from the phycosphere of marine algae.</title>
        <authorList>
            <person name="Kim J.M."/>
            <person name="Lee J.K."/>
            <person name="Choi B.J."/>
            <person name="Bayburt H."/>
            <person name="Jeon C.O."/>
        </authorList>
    </citation>
    <scope>NUCLEOTIDE SEQUENCE [LARGE SCALE GENOMIC DNA]</scope>
    <source>
        <strain evidence="2 3">G20-9</strain>
    </source>
</reference>
<organism evidence="2 3">
    <name type="scientific">Devosia algicola</name>
    <dbReference type="NCBI Taxonomy" id="3026418"/>
    <lineage>
        <taxon>Bacteria</taxon>
        <taxon>Pseudomonadati</taxon>
        <taxon>Pseudomonadota</taxon>
        <taxon>Alphaproteobacteria</taxon>
        <taxon>Hyphomicrobiales</taxon>
        <taxon>Devosiaceae</taxon>
        <taxon>Devosia</taxon>
    </lineage>
</organism>
<protein>
    <submittedName>
        <fullName evidence="2">Uncharacterized protein</fullName>
    </submittedName>
</protein>
<name>A0ABY7YKV2_9HYPH</name>
<dbReference type="Proteomes" id="UP001220530">
    <property type="component" value="Chromosome"/>
</dbReference>
<keyword evidence="1" id="KW-0812">Transmembrane</keyword>
<accession>A0ABY7YKV2</accession>
<keyword evidence="3" id="KW-1185">Reference proteome</keyword>
<evidence type="ECO:0000313" key="2">
    <source>
        <dbReference type="EMBL" id="WDR01704.1"/>
    </source>
</evidence>
<evidence type="ECO:0000256" key="1">
    <source>
        <dbReference type="SAM" id="Phobius"/>
    </source>
</evidence>
<sequence>MSQTEYPAWTEKNPDASVVDTLAYLAGAMIVLWSAALLFFVFAAFHQPPAL</sequence>
<keyword evidence="1" id="KW-0472">Membrane</keyword>